<keyword evidence="1" id="KW-0233">DNA recombination</keyword>
<gene>
    <name evidence="2" type="ORF">WX45_01674</name>
</gene>
<comment type="caution">
    <text evidence="2">The sequence shown here is derived from an EMBL/GenBank/DDBJ whole genome shotgun (WGS) entry which is preliminary data.</text>
</comment>
<protein>
    <recommendedName>
        <fullName evidence="4">Integrase</fullName>
    </recommendedName>
</protein>
<dbReference type="Gene3D" id="1.10.443.10">
    <property type="entry name" value="Intergrase catalytic core"/>
    <property type="match status" value="1"/>
</dbReference>
<dbReference type="SUPFAM" id="SSF56349">
    <property type="entry name" value="DNA breaking-rejoining enzymes"/>
    <property type="match status" value="1"/>
</dbReference>
<reference evidence="2 3" key="1">
    <citation type="journal article" date="2016" name="Biotechnol. Bioeng.">
        <title>Traits of selected Clostridium strains for syngas fermentation to ethanol.</title>
        <authorList>
            <person name="Martin M.E."/>
            <person name="Richter H."/>
            <person name="Saha S."/>
            <person name="Angenent L.T."/>
        </authorList>
    </citation>
    <scope>NUCLEOTIDE SEQUENCE [LARGE SCALE GENOMIC DNA]</scope>
    <source>
        <strain evidence="2 3">PETC</strain>
    </source>
</reference>
<dbReference type="Proteomes" id="UP000077020">
    <property type="component" value="Unassembled WGS sequence"/>
</dbReference>
<dbReference type="InterPro" id="IPR013762">
    <property type="entry name" value="Integrase-like_cat_sf"/>
</dbReference>
<organism evidence="2 3">
    <name type="scientific">Clostridium ljungdahlii (strain ATCC 55383 / DSM 13528 / PETC)</name>
    <dbReference type="NCBI Taxonomy" id="748727"/>
    <lineage>
        <taxon>Bacteria</taxon>
        <taxon>Bacillati</taxon>
        <taxon>Bacillota</taxon>
        <taxon>Clostridia</taxon>
        <taxon>Eubacteriales</taxon>
        <taxon>Clostridiaceae</taxon>
        <taxon>Clostridium</taxon>
    </lineage>
</organism>
<evidence type="ECO:0008006" key="4">
    <source>
        <dbReference type="Google" id="ProtNLM"/>
    </source>
</evidence>
<evidence type="ECO:0000313" key="3">
    <source>
        <dbReference type="Proteomes" id="UP000077020"/>
    </source>
</evidence>
<accession>A0ABX2U009</accession>
<sequence length="48" mass="5561">MERYCTMPRRVTARLGHSTIGITMDLYSHVLKDMDKEAADKLNDVIHK</sequence>
<name>A0ABX2U009_CLOLD</name>
<keyword evidence="3" id="KW-1185">Reference proteome</keyword>
<dbReference type="InterPro" id="IPR011010">
    <property type="entry name" value="DNA_brk_join_enz"/>
</dbReference>
<evidence type="ECO:0000313" key="2">
    <source>
        <dbReference type="EMBL" id="OAA89836.1"/>
    </source>
</evidence>
<evidence type="ECO:0000256" key="1">
    <source>
        <dbReference type="ARBA" id="ARBA00023172"/>
    </source>
</evidence>
<proteinExistence type="predicted"/>
<dbReference type="EMBL" id="LITS01000001">
    <property type="protein sequence ID" value="OAA89836.1"/>
    <property type="molecule type" value="Genomic_DNA"/>
</dbReference>
<dbReference type="RefSeq" id="WP_087943163.1">
    <property type="nucleotide sequence ID" value="NC_014328.1"/>
</dbReference>